<gene>
    <name evidence="2" type="ORF">ENP94_03390</name>
    <name evidence="3" type="ORF">ENS16_04240</name>
</gene>
<dbReference type="InterPro" id="IPR037081">
    <property type="entry name" value="Hyp_TM1506"/>
</dbReference>
<dbReference type="Gene3D" id="3.40.140.30">
    <property type="entry name" value="Hypothetical protein TM1506"/>
    <property type="match status" value="1"/>
</dbReference>
<dbReference type="InterPro" id="IPR016193">
    <property type="entry name" value="Cytidine_deaminase-like"/>
</dbReference>
<dbReference type="Pfam" id="PF08973">
    <property type="entry name" value="TM1506"/>
    <property type="match status" value="1"/>
</dbReference>
<reference evidence="2" key="1">
    <citation type="journal article" date="2020" name="mSystems">
        <title>Genome- and Community-Level Interaction Insights into Carbon Utilization and Element Cycling Functions of Hydrothermarchaeota in Hydrothermal Sediment.</title>
        <authorList>
            <person name="Zhou Z."/>
            <person name="Liu Y."/>
            <person name="Xu W."/>
            <person name="Pan J."/>
            <person name="Luo Z.H."/>
            <person name="Li M."/>
        </authorList>
    </citation>
    <scope>NUCLEOTIDE SEQUENCE [LARGE SCALE GENOMIC DNA]</scope>
    <source>
        <strain evidence="2">SpSt-265</strain>
        <strain evidence="3">SpSt-465</strain>
    </source>
</reference>
<dbReference type="EMBL" id="DSLG01000004">
    <property type="protein sequence ID" value="HEA87036.1"/>
    <property type="molecule type" value="Genomic_DNA"/>
</dbReference>
<feature type="compositionally biased region" description="Polar residues" evidence="1">
    <location>
        <begin position="152"/>
        <end position="163"/>
    </location>
</feature>
<dbReference type="SUPFAM" id="SSF53927">
    <property type="entry name" value="Cytidine deaminase-like"/>
    <property type="match status" value="1"/>
</dbReference>
<dbReference type="GO" id="GO:0003824">
    <property type="term" value="F:catalytic activity"/>
    <property type="evidence" value="ECO:0007669"/>
    <property type="project" value="InterPro"/>
</dbReference>
<dbReference type="InterPro" id="IPR015067">
    <property type="entry name" value="DUF1893_TM1506-like"/>
</dbReference>
<evidence type="ECO:0000256" key="1">
    <source>
        <dbReference type="SAM" id="MobiDB-lite"/>
    </source>
</evidence>
<feature type="region of interest" description="Disordered" evidence="1">
    <location>
        <begin position="146"/>
        <end position="173"/>
    </location>
</feature>
<protein>
    <submittedName>
        <fullName evidence="2">DUF1893 domain-containing protein</fullName>
    </submittedName>
</protein>
<dbReference type="AlphaFoldDB" id="A0A7C1NP40"/>
<name>A0A7C1NP40_UNCW3</name>
<evidence type="ECO:0000313" key="2">
    <source>
        <dbReference type="EMBL" id="HEA87036.1"/>
    </source>
</evidence>
<dbReference type="EMBL" id="DSTU01000005">
    <property type="protein sequence ID" value="HFJ53881.1"/>
    <property type="molecule type" value="Genomic_DNA"/>
</dbReference>
<sequence>MAVKPHPFNRTRAEKLLRCLDSSGWSLFIIRGNSILFSTDQPGVRPLLAIARKFRSGLAGATVVDRVVGICAARVFCHLRASSVVARTLSRTGLDLLAQFRIPCFYQELVEHIRNRAGSDICPFEKLASKIPEPGQLLREIEKKIKKGGTGSAQNPPVVTNLRSAPGREKASR</sequence>
<organism evidence="2">
    <name type="scientific">candidate division WOR-3 bacterium</name>
    <dbReference type="NCBI Taxonomy" id="2052148"/>
    <lineage>
        <taxon>Bacteria</taxon>
        <taxon>Bacteria division WOR-3</taxon>
    </lineage>
</organism>
<evidence type="ECO:0000313" key="3">
    <source>
        <dbReference type="EMBL" id="HFJ53881.1"/>
    </source>
</evidence>
<comment type="caution">
    <text evidence="2">The sequence shown here is derived from an EMBL/GenBank/DDBJ whole genome shotgun (WGS) entry which is preliminary data.</text>
</comment>
<proteinExistence type="predicted"/>
<accession>A0A7C1NP40</accession>